<feature type="compositionally biased region" description="Low complexity" evidence="1">
    <location>
        <begin position="1"/>
        <end position="12"/>
    </location>
</feature>
<feature type="region of interest" description="Disordered" evidence="1">
    <location>
        <begin position="62"/>
        <end position="134"/>
    </location>
</feature>
<feature type="compositionally biased region" description="Low complexity" evidence="1">
    <location>
        <begin position="87"/>
        <end position="100"/>
    </location>
</feature>
<proteinExistence type="predicted"/>
<dbReference type="EMBL" id="JABANM010012725">
    <property type="protein sequence ID" value="KAF4735526.1"/>
    <property type="molecule type" value="Genomic_DNA"/>
</dbReference>
<sequence length="134" mass="14436">MPAAAATTNASKANEDSLQHSKAFTDEDSNNRDLVVRWYTRSRFTMCGRISPRLLLITAGGLREGSSGWQLDEGCGEDRPRRTAPISTTASDSSGDATVDSADDARTPWPAYGPQDGALTTLSDDRQAGETRQQ</sequence>
<evidence type="ECO:0000313" key="3">
    <source>
        <dbReference type="Proteomes" id="UP000574390"/>
    </source>
</evidence>
<dbReference type="Proteomes" id="UP000574390">
    <property type="component" value="Unassembled WGS sequence"/>
</dbReference>
<comment type="caution">
    <text evidence="2">The sequence shown here is derived from an EMBL/GenBank/DDBJ whole genome shotgun (WGS) entry which is preliminary data.</text>
</comment>
<organism evidence="2 3">
    <name type="scientific">Perkinsus olseni</name>
    <name type="common">Perkinsus atlanticus</name>
    <dbReference type="NCBI Taxonomy" id="32597"/>
    <lineage>
        <taxon>Eukaryota</taxon>
        <taxon>Sar</taxon>
        <taxon>Alveolata</taxon>
        <taxon>Perkinsozoa</taxon>
        <taxon>Perkinsea</taxon>
        <taxon>Perkinsida</taxon>
        <taxon>Perkinsidae</taxon>
        <taxon>Perkinsus</taxon>
    </lineage>
</organism>
<feature type="compositionally biased region" description="Basic and acidic residues" evidence="1">
    <location>
        <begin position="13"/>
        <end position="24"/>
    </location>
</feature>
<feature type="non-terminal residue" evidence="2">
    <location>
        <position position="1"/>
    </location>
</feature>
<accession>A0A7J6STL1</accession>
<feature type="region of interest" description="Disordered" evidence="1">
    <location>
        <begin position="1"/>
        <end position="24"/>
    </location>
</feature>
<evidence type="ECO:0000313" key="2">
    <source>
        <dbReference type="EMBL" id="KAF4735526.1"/>
    </source>
</evidence>
<feature type="compositionally biased region" description="Basic and acidic residues" evidence="1">
    <location>
        <begin position="123"/>
        <end position="134"/>
    </location>
</feature>
<protein>
    <submittedName>
        <fullName evidence="2">Uncharacterized protein</fullName>
    </submittedName>
</protein>
<evidence type="ECO:0000256" key="1">
    <source>
        <dbReference type="SAM" id="MobiDB-lite"/>
    </source>
</evidence>
<gene>
    <name evidence="2" type="ORF">FOZ62_005293</name>
</gene>
<name>A0A7J6STL1_PEROL</name>
<dbReference type="AlphaFoldDB" id="A0A7J6STL1"/>
<reference evidence="2 3" key="1">
    <citation type="submission" date="2020-04" db="EMBL/GenBank/DDBJ databases">
        <title>Perkinsus olseni comparative genomics.</title>
        <authorList>
            <person name="Bogema D.R."/>
        </authorList>
    </citation>
    <scope>NUCLEOTIDE SEQUENCE [LARGE SCALE GENOMIC DNA]</scope>
    <source>
        <strain evidence="2">ATCC PRA-205</strain>
    </source>
</reference>